<dbReference type="EMBL" id="CP041186">
    <property type="protein sequence ID" value="QDG49418.1"/>
    <property type="molecule type" value="Genomic_DNA"/>
</dbReference>
<dbReference type="Gene3D" id="1.10.10.10">
    <property type="entry name" value="Winged helix-like DNA-binding domain superfamily/Winged helix DNA-binding domain"/>
    <property type="match status" value="2"/>
</dbReference>
<accession>A0A4Y6PM91</accession>
<dbReference type="AlphaFoldDB" id="A0A4Y6PM91"/>
<dbReference type="PANTHER" id="PTHR44688">
    <property type="entry name" value="DNA-BINDING TRANSCRIPTIONAL ACTIVATOR DEVR_DOSR"/>
    <property type="match status" value="1"/>
</dbReference>
<name>A0A4Y6PM91_PERCE</name>
<feature type="domain" description="HTH luxR-type" evidence="4">
    <location>
        <begin position="351"/>
        <end position="416"/>
    </location>
</feature>
<dbReference type="GO" id="GO:0006355">
    <property type="term" value="P:regulation of DNA-templated transcription"/>
    <property type="evidence" value="ECO:0007669"/>
    <property type="project" value="InterPro"/>
</dbReference>
<dbReference type="RefSeq" id="WP_141195916.1">
    <property type="nucleotide sequence ID" value="NZ_CP041186.1"/>
</dbReference>
<dbReference type="SUPFAM" id="SSF46894">
    <property type="entry name" value="C-terminal effector domain of the bipartite response regulators"/>
    <property type="match status" value="2"/>
</dbReference>
<keyword evidence="1" id="KW-0805">Transcription regulation</keyword>
<organism evidence="5 6">
    <name type="scientific">Persicimonas caeni</name>
    <dbReference type="NCBI Taxonomy" id="2292766"/>
    <lineage>
        <taxon>Bacteria</taxon>
        <taxon>Deltaproteobacteria</taxon>
        <taxon>Bradymonadales</taxon>
        <taxon>Bradymonadaceae</taxon>
        <taxon>Persicimonas</taxon>
    </lineage>
</organism>
<evidence type="ECO:0000313" key="6">
    <source>
        <dbReference type="Proteomes" id="UP000315995"/>
    </source>
</evidence>
<dbReference type="PANTHER" id="PTHR44688:SF16">
    <property type="entry name" value="DNA-BINDING TRANSCRIPTIONAL ACTIVATOR DEVR_DOSR"/>
    <property type="match status" value="1"/>
</dbReference>
<evidence type="ECO:0000259" key="4">
    <source>
        <dbReference type="PROSITE" id="PS50043"/>
    </source>
</evidence>
<proteinExistence type="predicted"/>
<reference evidence="5 6" key="1">
    <citation type="submission" date="2019-06" db="EMBL/GenBank/DDBJ databases">
        <title>Persicimonas caeni gen. nov., sp. nov., a predatory bacterium isolated from solar saltern.</title>
        <authorList>
            <person name="Wang S."/>
        </authorList>
    </citation>
    <scope>NUCLEOTIDE SEQUENCE [LARGE SCALE GENOMIC DNA]</scope>
    <source>
        <strain evidence="5 6">YN101</strain>
    </source>
</reference>
<keyword evidence="2" id="KW-0238">DNA-binding</keyword>
<dbReference type="OrthoDB" id="5500323at2"/>
<feature type="domain" description="HTH luxR-type" evidence="4">
    <location>
        <begin position="266"/>
        <end position="331"/>
    </location>
</feature>
<gene>
    <name evidence="5" type="ORF">FIV42_01295</name>
</gene>
<evidence type="ECO:0000256" key="2">
    <source>
        <dbReference type="ARBA" id="ARBA00023125"/>
    </source>
</evidence>
<evidence type="ECO:0000256" key="1">
    <source>
        <dbReference type="ARBA" id="ARBA00023015"/>
    </source>
</evidence>
<dbReference type="InterPro" id="IPR000792">
    <property type="entry name" value="Tscrpt_reg_LuxR_C"/>
</dbReference>
<dbReference type="PRINTS" id="PR00038">
    <property type="entry name" value="HTHLUXR"/>
</dbReference>
<dbReference type="InterPro" id="IPR016032">
    <property type="entry name" value="Sig_transdc_resp-reg_C-effctor"/>
</dbReference>
<dbReference type="CDD" id="cd06170">
    <property type="entry name" value="LuxR_C_like"/>
    <property type="match status" value="2"/>
</dbReference>
<evidence type="ECO:0000313" key="5">
    <source>
        <dbReference type="EMBL" id="QDG49418.1"/>
    </source>
</evidence>
<dbReference type="SMART" id="SM00421">
    <property type="entry name" value="HTH_LUXR"/>
    <property type="match status" value="2"/>
</dbReference>
<sequence>MSNVVRAAHAAYILEGNEEEWLENLTGVMAPLLDRGRGFVGFRWRNMPSGGVRADNFALVGGRPGDHEMLHSLHANLDRTRASLAYRAPYTFRSLSEIATEHPTLVELGEDRDMQQIAHARELLDFEMLRVDDADGQGWMFSVLRKDFCTIPARRRDVWERVGAHIAAGARLRMKLSKPDLDGAAAVYDGAAKTLNINEPSLQRKDRRHRLMELIEARQHAEDIAGNSPLEALDLWGGLVDGQWSLLDVVDSDGRTYTVLRENPLRVRSSVSLTERERQVAWLVGRGHHVKLVAYELGLSASTIRSQLRSALRKLNLDDRSSLCRLVANITAPDTVTSLDGLGVLALAEAPVHIPESLTDAEREVARLLYEGLSNREIAEHRGTATRTVANQLASIYAKLGVASRDDLVQHLAGGPAHEPA</sequence>
<keyword evidence="3" id="KW-0804">Transcription</keyword>
<keyword evidence="6" id="KW-1185">Reference proteome</keyword>
<dbReference type="InterPro" id="IPR036388">
    <property type="entry name" value="WH-like_DNA-bd_sf"/>
</dbReference>
<dbReference type="Pfam" id="PF00196">
    <property type="entry name" value="GerE"/>
    <property type="match status" value="2"/>
</dbReference>
<dbReference type="GO" id="GO:0003677">
    <property type="term" value="F:DNA binding"/>
    <property type="evidence" value="ECO:0007669"/>
    <property type="project" value="UniProtKB-KW"/>
</dbReference>
<evidence type="ECO:0000256" key="3">
    <source>
        <dbReference type="ARBA" id="ARBA00023163"/>
    </source>
</evidence>
<accession>A0A5B8Y4G4</accession>
<dbReference type="Proteomes" id="UP000315995">
    <property type="component" value="Chromosome"/>
</dbReference>
<dbReference type="PROSITE" id="PS50043">
    <property type="entry name" value="HTH_LUXR_2"/>
    <property type="match status" value="2"/>
</dbReference>
<protein>
    <recommendedName>
        <fullName evidence="4">HTH luxR-type domain-containing protein</fullName>
    </recommendedName>
</protein>
<dbReference type="PROSITE" id="PS00622">
    <property type="entry name" value="HTH_LUXR_1"/>
    <property type="match status" value="1"/>
</dbReference>